<dbReference type="InterPro" id="IPR001360">
    <property type="entry name" value="Glyco_hydro_1"/>
</dbReference>
<dbReference type="Proteomes" id="UP000092600">
    <property type="component" value="Unassembled WGS sequence"/>
</dbReference>
<proteinExistence type="inferred from homology"/>
<organism evidence="3 4">
    <name type="scientific">Ananas comosus</name>
    <name type="common">Pineapple</name>
    <name type="synonym">Ananas ananas</name>
    <dbReference type="NCBI Taxonomy" id="4615"/>
    <lineage>
        <taxon>Eukaryota</taxon>
        <taxon>Viridiplantae</taxon>
        <taxon>Streptophyta</taxon>
        <taxon>Embryophyta</taxon>
        <taxon>Tracheophyta</taxon>
        <taxon>Spermatophyta</taxon>
        <taxon>Magnoliopsida</taxon>
        <taxon>Liliopsida</taxon>
        <taxon>Poales</taxon>
        <taxon>Bromeliaceae</taxon>
        <taxon>Bromelioideae</taxon>
        <taxon>Ananas</taxon>
    </lineage>
</organism>
<dbReference type="SUPFAM" id="SSF51445">
    <property type="entry name" value="(Trans)glycosidases"/>
    <property type="match status" value="1"/>
</dbReference>
<gene>
    <name evidence="3" type="ORF">ACMD2_08590</name>
</gene>
<feature type="non-terminal residue" evidence="3">
    <location>
        <position position="1"/>
    </location>
</feature>
<dbReference type="PANTHER" id="PTHR10353:SF302">
    <property type="entry name" value="BETA-GLUCOSIDASE 40"/>
    <property type="match status" value="1"/>
</dbReference>
<dbReference type="EMBL" id="LSRQ01001876">
    <property type="protein sequence ID" value="OAY76250.1"/>
    <property type="molecule type" value="Genomic_DNA"/>
</dbReference>
<name>A0A199VHL5_ANACO</name>
<evidence type="ECO:0000256" key="2">
    <source>
        <dbReference type="RuleBase" id="RU003690"/>
    </source>
</evidence>
<evidence type="ECO:0000256" key="1">
    <source>
        <dbReference type="ARBA" id="ARBA00010838"/>
    </source>
</evidence>
<dbReference type="GO" id="GO:0005975">
    <property type="term" value="P:carbohydrate metabolic process"/>
    <property type="evidence" value="ECO:0007669"/>
    <property type="project" value="InterPro"/>
</dbReference>
<sequence length="237" mass="26849">FLSALPPKIRALSDLSLAGTVPSLHPVPGTGICGVIFAGTAPSLWHPLRPPSREPQCPLPVRRNVEMGLSAGIGKSTQHESVGIALDVIWLEPMTNSSEDIAATQRAQDFQFRWFIDPLVFGDYPISMRTRVKNRLPRFTAFKDLRPIGDRLYIVPRGMRSLMNYIKQKYSNPPVFIAEKARMDDPNGPFIFINDALKDDKRIMREVAKSESFKCYITFGKLFFMKHYKVPFSSKYV</sequence>
<comment type="caution">
    <text evidence="3">The sequence shown here is derived from an EMBL/GenBank/DDBJ whole genome shotgun (WGS) entry which is preliminary data.</text>
</comment>
<comment type="similarity">
    <text evidence="1 2">Belongs to the glycosyl hydrolase 1 family.</text>
</comment>
<dbReference type="PANTHER" id="PTHR10353">
    <property type="entry name" value="GLYCOSYL HYDROLASE"/>
    <property type="match status" value="1"/>
</dbReference>
<dbReference type="AlphaFoldDB" id="A0A199VHL5"/>
<evidence type="ECO:0000313" key="4">
    <source>
        <dbReference type="Proteomes" id="UP000092600"/>
    </source>
</evidence>
<dbReference type="STRING" id="4615.A0A199VHL5"/>
<accession>A0A199VHL5</accession>
<evidence type="ECO:0000313" key="3">
    <source>
        <dbReference type="EMBL" id="OAY76250.1"/>
    </source>
</evidence>
<protein>
    <submittedName>
        <fullName evidence="3">Beta-glucosidase 6</fullName>
    </submittedName>
</protein>
<reference evidence="3 4" key="1">
    <citation type="journal article" date="2016" name="DNA Res.">
        <title>The draft genome of MD-2 pineapple using hybrid error correction of long reads.</title>
        <authorList>
            <person name="Redwan R.M."/>
            <person name="Saidin A."/>
            <person name="Kumar S.V."/>
        </authorList>
    </citation>
    <scope>NUCLEOTIDE SEQUENCE [LARGE SCALE GENOMIC DNA]</scope>
    <source>
        <strain evidence="4">cv. MD2</strain>
        <tissue evidence="3">Leaf</tissue>
    </source>
</reference>
<dbReference type="GO" id="GO:0008422">
    <property type="term" value="F:beta-glucosidase activity"/>
    <property type="evidence" value="ECO:0007669"/>
    <property type="project" value="UniProtKB-ARBA"/>
</dbReference>
<dbReference type="Gene3D" id="3.20.20.80">
    <property type="entry name" value="Glycosidases"/>
    <property type="match status" value="2"/>
</dbReference>
<dbReference type="InterPro" id="IPR017853">
    <property type="entry name" value="GH"/>
</dbReference>
<dbReference type="Pfam" id="PF00232">
    <property type="entry name" value="Glyco_hydro_1"/>
    <property type="match status" value="1"/>
</dbReference>